<evidence type="ECO:0000256" key="1">
    <source>
        <dbReference type="ARBA" id="ARBA00022603"/>
    </source>
</evidence>
<evidence type="ECO:0000313" key="16">
    <source>
        <dbReference type="Proteomes" id="UP001497623"/>
    </source>
</evidence>
<dbReference type="Pfam" id="PF17286">
    <property type="entry name" value="PRMT5_C"/>
    <property type="match status" value="1"/>
</dbReference>
<dbReference type="Proteomes" id="UP001497623">
    <property type="component" value="Unassembled WGS sequence"/>
</dbReference>
<keyword evidence="5" id="KW-0805">Transcription regulation</keyword>
<evidence type="ECO:0000256" key="2">
    <source>
        <dbReference type="ARBA" id="ARBA00022679"/>
    </source>
</evidence>
<dbReference type="FunFam" id="3.40.50.150:FF:000029">
    <property type="entry name" value="Protein arginine N-methyltransferase 5"/>
    <property type="match status" value="1"/>
</dbReference>
<feature type="domain" description="PRMT5 arginine-N-methyltransferase" evidence="12">
    <location>
        <begin position="301"/>
        <end position="467"/>
    </location>
</feature>
<evidence type="ECO:0000313" key="15">
    <source>
        <dbReference type="EMBL" id="CAL4059507.1"/>
    </source>
</evidence>
<dbReference type="GO" id="GO:0035243">
    <property type="term" value="F:protein-arginine omega-N symmetric methyltransferase activity"/>
    <property type="evidence" value="ECO:0007669"/>
    <property type="project" value="UniProtKB-EC"/>
</dbReference>
<comment type="catalytic activity">
    <reaction evidence="7">
        <text>L-arginyl-[protein] + 2 S-adenosyl-L-methionine = N(omega),N(omega)'-dimethyl-L-arginyl-[protein] + 2 S-adenosyl-L-homocysteine + 2 H(+)</text>
        <dbReference type="Rhea" id="RHEA:48108"/>
        <dbReference type="Rhea" id="RHEA-COMP:10532"/>
        <dbReference type="Rhea" id="RHEA-COMP:11992"/>
        <dbReference type="ChEBI" id="CHEBI:15378"/>
        <dbReference type="ChEBI" id="CHEBI:29965"/>
        <dbReference type="ChEBI" id="CHEBI:57856"/>
        <dbReference type="ChEBI" id="CHEBI:59789"/>
        <dbReference type="ChEBI" id="CHEBI:88221"/>
        <dbReference type="EC" id="2.1.1.320"/>
    </reaction>
</comment>
<feature type="binding site" evidence="10">
    <location>
        <position position="395"/>
    </location>
    <ligand>
        <name>S-adenosyl-L-methionine</name>
        <dbReference type="ChEBI" id="CHEBI:59789"/>
    </ligand>
</feature>
<dbReference type="Gene3D" id="3.20.20.150">
    <property type="entry name" value="Divalent-metal-dependent TIM barrel enzymes"/>
    <property type="match status" value="1"/>
</dbReference>
<dbReference type="Pfam" id="PF17285">
    <property type="entry name" value="PRMT5_TIM"/>
    <property type="match status" value="1"/>
</dbReference>
<dbReference type="GO" id="GO:0005634">
    <property type="term" value="C:nucleus"/>
    <property type="evidence" value="ECO:0007669"/>
    <property type="project" value="UniProtKB-ARBA"/>
</dbReference>
<protein>
    <recommendedName>
        <fullName evidence="8">Protein arginine N-methyltransferase</fullName>
    </recommendedName>
</protein>
<dbReference type="EMBL" id="CAXKWB010000146">
    <property type="protein sequence ID" value="CAL4059507.1"/>
    <property type="molecule type" value="Genomic_DNA"/>
</dbReference>
<name>A0AAV2PJJ1_MEGNR</name>
<feature type="active site" description="Proton donor/acceptor" evidence="9">
    <location>
        <position position="447"/>
    </location>
</feature>
<sequence length="640" mass="72492">VMAGPRVSCGLEYSNVYELNDCTQDAGRSGYGGTLVAFYKVLHGYDFVSVPLAHPRFTREHLAGKAKNRPGAFTRSDLLLSSSEWNSLVVGRISSRSVVDVDSSVPSVRHNGEETLSQELTFAAHLGLPAIMVNLTSDRQVNLARILSNKVTAGVSFQVWVRVPMQAPEEAASLFRSDKKPSEDGFGVDTWTWWNRFHSIANIDKKIGLALEVSADIPDQDVIDRWLGEQVRCAILPTHIWMTNKGGFPVLSRAHQQLIHSLFKLHTQFIISGPIRHSHIKLYQQYLDYLLRSQVQGDALTEFAKGYEDYLQCPLQPLMDNLESQTYEVFEKDPIKYQEYERAMYKAIVDKIPDDQRESKEIILMVVGAGRGPLVRRALAASKAAGRKIKVYAVEKNPNAVVTLQAQQYEVWGEQVTVVSCDMREWEAPVKADIMVSELLGSFGDNELSPECLDGAQTFLKDDGICIPCSYTSFLSPLQSPKLYNEIRNCREKDKHFLHHYETPYVVYLHNKKELAPTQPLFTFTHPNKEKPIDNKRYKSLQFQIAQDSMVHGFAGYFETTLYKDVTLSINPATHSKGMFSWFPILFPIRTPFAVRAGEILEVHFWRCLSKKNAWYEWCVTSPVTDAIHNPNGRAYTIGL</sequence>
<dbReference type="InterPro" id="IPR025799">
    <property type="entry name" value="Arg_MeTrfase"/>
</dbReference>
<evidence type="ECO:0000256" key="11">
    <source>
        <dbReference type="PIRSR" id="PIRSR015894-3"/>
    </source>
</evidence>
<evidence type="ECO:0000256" key="5">
    <source>
        <dbReference type="ARBA" id="ARBA00023015"/>
    </source>
</evidence>
<feature type="binding site" evidence="10">
    <location>
        <begin position="336"/>
        <end position="337"/>
    </location>
    <ligand>
        <name>S-adenosyl-L-methionine</name>
        <dbReference type="ChEBI" id="CHEBI:59789"/>
    </ligand>
</feature>
<feature type="active site" description="Proton donor/acceptor" evidence="9">
    <location>
        <position position="438"/>
    </location>
</feature>
<keyword evidence="1 8" id="KW-0489">Methyltransferase</keyword>
<evidence type="ECO:0000256" key="3">
    <source>
        <dbReference type="ARBA" id="ARBA00022691"/>
    </source>
</evidence>
<dbReference type="InterPro" id="IPR007857">
    <property type="entry name" value="Arg_MeTrfase_PRMT5"/>
</dbReference>
<evidence type="ECO:0000256" key="9">
    <source>
        <dbReference type="PIRSR" id="PIRSR015894-1"/>
    </source>
</evidence>
<dbReference type="AlphaFoldDB" id="A0AAV2PJJ1"/>
<feature type="non-terminal residue" evidence="15">
    <location>
        <position position="640"/>
    </location>
</feature>
<evidence type="ECO:0000256" key="10">
    <source>
        <dbReference type="PIRSR" id="PIRSR015894-2"/>
    </source>
</evidence>
<dbReference type="GO" id="GO:0032259">
    <property type="term" value="P:methylation"/>
    <property type="evidence" value="ECO:0007669"/>
    <property type="project" value="UniProtKB-KW"/>
</dbReference>
<dbReference type="PANTHER" id="PTHR10738">
    <property type="entry name" value="PROTEIN ARGININE N-METHYLTRANSFERASE 5"/>
    <property type="match status" value="1"/>
</dbReference>
<evidence type="ECO:0000256" key="8">
    <source>
        <dbReference type="PIRNR" id="PIRNR015894"/>
    </source>
</evidence>
<dbReference type="GO" id="GO:0005829">
    <property type="term" value="C:cytosol"/>
    <property type="evidence" value="ECO:0007669"/>
    <property type="project" value="TreeGrafter"/>
</dbReference>
<keyword evidence="16" id="KW-1185">Reference proteome</keyword>
<comment type="caution">
    <text evidence="15">The sequence shown here is derived from an EMBL/GenBank/DDBJ whole genome shotgun (WGS) entry which is preliminary data.</text>
</comment>
<accession>A0AAV2PJJ1</accession>
<dbReference type="InterPro" id="IPR029063">
    <property type="entry name" value="SAM-dependent_MTases_sf"/>
</dbReference>
<keyword evidence="2 8" id="KW-0808">Transferase</keyword>
<feature type="domain" description="PRMT5 oligomerisation" evidence="14">
    <location>
        <begin position="470"/>
        <end position="638"/>
    </location>
</feature>
<feature type="binding site" evidence="10">
    <location>
        <begin position="422"/>
        <end position="423"/>
    </location>
    <ligand>
        <name>S-adenosyl-L-methionine</name>
        <dbReference type="ChEBI" id="CHEBI:59789"/>
    </ligand>
</feature>
<keyword evidence="4" id="KW-0156">Chromatin regulator</keyword>
<feature type="non-terminal residue" evidence="15">
    <location>
        <position position="1"/>
    </location>
</feature>
<organism evidence="15 16">
    <name type="scientific">Meganyctiphanes norvegica</name>
    <name type="common">Northern krill</name>
    <name type="synonym">Thysanopoda norvegica</name>
    <dbReference type="NCBI Taxonomy" id="48144"/>
    <lineage>
        <taxon>Eukaryota</taxon>
        <taxon>Metazoa</taxon>
        <taxon>Ecdysozoa</taxon>
        <taxon>Arthropoda</taxon>
        <taxon>Crustacea</taxon>
        <taxon>Multicrustacea</taxon>
        <taxon>Malacostraca</taxon>
        <taxon>Eumalacostraca</taxon>
        <taxon>Eucarida</taxon>
        <taxon>Euphausiacea</taxon>
        <taxon>Euphausiidae</taxon>
        <taxon>Meganyctiphanes</taxon>
    </lineage>
</organism>
<feature type="domain" description="PRMT5 TIM barrel" evidence="13">
    <location>
        <begin position="44"/>
        <end position="290"/>
    </location>
</feature>
<dbReference type="FunFam" id="2.70.160.11:FF:000003">
    <property type="entry name" value="Protein arginine N-methyltransferase 5"/>
    <property type="match status" value="1"/>
</dbReference>
<feature type="site" description="Critical for specifying symmetric addition of methyl groups" evidence="11">
    <location>
        <position position="330"/>
    </location>
</feature>
<feature type="binding site" evidence="10">
    <location>
        <position position="327"/>
    </location>
    <ligand>
        <name>S-adenosyl-L-methionine</name>
        <dbReference type="ChEBI" id="CHEBI:59789"/>
    </ligand>
</feature>
<dbReference type="SUPFAM" id="SSF53335">
    <property type="entry name" value="S-adenosyl-L-methionine-dependent methyltransferases"/>
    <property type="match status" value="1"/>
</dbReference>
<keyword evidence="6" id="KW-0804">Transcription</keyword>
<evidence type="ECO:0000256" key="4">
    <source>
        <dbReference type="ARBA" id="ARBA00022853"/>
    </source>
</evidence>
<dbReference type="GO" id="GO:0006355">
    <property type="term" value="P:regulation of DNA-templated transcription"/>
    <property type="evidence" value="ECO:0007669"/>
    <property type="project" value="TreeGrafter"/>
</dbReference>
<evidence type="ECO:0000259" key="14">
    <source>
        <dbReference type="Pfam" id="PF17286"/>
    </source>
</evidence>
<dbReference type="Gene3D" id="2.70.160.11">
    <property type="entry name" value="Hnrnp arginine n-methyltransferase1"/>
    <property type="match status" value="1"/>
</dbReference>
<evidence type="ECO:0000256" key="7">
    <source>
        <dbReference type="ARBA" id="ARBA00048612"/>
    </source>
</evidence>
<dbReference type="CDD" id="cd02440">
    <property type="entry name" value="AdoMet_MTases"/>
    <property type="match status" value="1"/>
</dbReference>
<dbReference type="InterPro" id="IPR035248">
    <property type="entry name" value="PRMT5_C"/>
</dbReference>
<dbReference type="Gene3D" id="3.40.50.150">
    <property type="entry name" value="Vaccinia Virus protein VP39"/>
    <property type="match status" value="1"/>
</dbReference>
<comment type="similarity">
    <text evidence="8">Belongs to the class I-like SAM-binding methyltransferase superfamily.</text>
</comment>
<dbReference type="InterPro" id="IPR035247">
    <property type="entry name" value="PRMT5_TIM"/>
</dbReference>
<evidence type="ECO:0000256" key="6">
    <source>
        <dbReference type="ARBA" id="ARBA00023163"/>
    </source>
</evidence>
<dbReference type="PROSITE" id="PS51678">
    <property type="entry name" value="SAM_MT_PRMT"/>
    <property type="match status" value="1"/>
</dbReference>
<keyword evidence="3 8" id="KW-0949">S-adenosyl-L-methionine</keyword>
<dbReference type="FunFam" id="3.20.20.150:FF:000008">
    <property type="entry name" value="Protein arginine N-methyltransferase 5"/>
    <property type="match status" value="1"/>
</dbReference>
<reference evidence="15 16" key="1">
    <citation type="submission" date="2024-05" db="EMBL/GenBank/DDBJ databases">
        <authorList>
            <person name="Wallberg A."/>
        </authorList>
    </citation>
    <scope>NUCLEOTIDE SEQUENCE [LARGE SCALE GENOMIC DNA]</scope>
</reference>
<evidence type="ECO:0000259" key="13">
    <source>
        <dbReference type="Pfam" id="PF17285"/>
    </source>
</evidence>
<evidence type="ECO:0000259" key="12">
    <source>
        <dbReference type="Pfam" id="PF05185"/>
    </source>
</evidence>
<gene>
    <name evidence="15" type="ORF">MNOR_LOCUS629</name>
</gene>
<dbReference type="GO" id="GO:0044020">
    <property type="term" value="F:histone H4R3 methyltransferase activity"/>
    <property type="evidence" value="ECO:0007669"/>
    <property type="project" value="UniProtKB-ARBA"/>
</dbReference>
<proteinExistence type="inferred from homology"/>
<dbReference type="PANTHER" id="PTHR10738:SF0">
    <property type="entry name" value="PROTEIN ARGININE N-METHYLTRANSFERASE 5"/>
    <property type="match status" value="1"/>
</dbReference>
<dbReference type="PIRSF" id="PIRSF015894">
    <property type="entry name" value="Skb1_MeTrfase"/>
    <property type="match status" value="1"/>
</dbReference>
<dbReference type="Pfam" id="PF05185">
    <property type="entry name" value="PRMT5"/>
    <property type="match status" value="1"/>
</dbReference>
<dbReference type="InterPro" id="IPR035075">
    <property type="entry name" value="PRMT5"/>
</dbReference>